<dbReference type="Pfam" id="PF01182">
    <property type="entry name" value="Glucosamine_iso"/>
    <property type="match status" value="1"/>
</dbReference>
<protein>
    <submittedName>
        <fullName evidence="4">Glucosamine-6-phosphate deaminase</fullName>
    </submittedName>
</protein>
<dbReference type="Proteomes" id="UP000502248">
    <property type="component" value="Chromosome"/>
</dbReference>
<dbReference type="InterPro" id="IPR006148">
    <property type="entry name" value="Glc/Gal-6P_isomerase"/>
</dbReference>
<accession>A0A7Z2VPY7</accession>
<evidence type="ECO:0000313" key="5">
    <source>
        <dbReference type="Proteomes" id="UP000502248"/>
    </source>
</evidence>
<dbReference type="PROSITE" id="PS01161">
    <property type="entry name" value="GLC_GALNAC_ISOMERASE"/>
    <property type="match status" value="1"/>
</dbReference>
<reference evidence="4 5" key="1">
    <citation type="submission" date="2020-04" db="EMBL/GenBank/DDBJ databases">
        <title>Genome sequencing of novel species.</title>
        <authorList>
            <person name="Heo J."/>
            <person name="Kim S.-J."/>
            <person name="Kim J.-S."/>
            <person name="Hong S.-B."/>
            <person name="Kwon S.-W."/>
        </authorList>
    </citation>
    <scope>NUCLEOTIDE SEQUENCE [LARGE SCALE GENOMIC DNA]</scope>
    <source>
        <strain evidence="4 5">MFER-1</strain>
    </source>
</reference>
<sequence length="258" mass="28275">MKMIIVNNYEEMSEAATELVADAITANPSLKLGLTTGNTPVGLYSRLCERYRAGNLLLNEVRVISTEEYLGVPPEDQRSLFSWLNRVFIHPCGIAPDRIIRMRGEDMEPQLVCEQFDEEIRNAGGIDLIVEGIGRNGHIGFNEPGSLPAARSRIVALTNETLDHNYQYWHHSVPQYGMTIGLATILAAKHIVLMASGASKAESLLQALTGPVTADVPASYLQNVPNVTVVADKEAAKLIVERQGAFLEGKVQIACRYS</sequence>
<dbReference type="InterPro" id="IPR004547">
    <property type="entry name" value="Glucosamine6P_isomerase"/>
</dbReference>
<dbReference type="GO" id="GO:0006043">
    <property type="term" value="P:glucosamine catabolic process"/>
    <property type="evidence" value="ECO:0007669"/>
    <property type="project" value="TreeGrafter"/>
</dbReference>
<dbReference type="GO" id="GO:0004342">
    <property type="term" value="F:glucosamine-6-phosphate deaminase activity"/>
    <property type="evidence" value="ECO:0007669"/>
    <property type="project" value="InterPro"/>
</dbReference>
<dbReference type="KEGG" id="cheb:HH215_30875"/>
<dbReference type="GO" id="GO:0019262">
    <property type="term" value="P:N-acetylneuraminate catabolic process"/>
    <property type="evidence" value="ECO:0007669"/>
    <property type="project" value="TreeGrafter"/>
</dbReference>
<dbReference type="GO" id="GO:0006046">
    <property type="term" value="P:N-acetylglucosamine catabolic process"/>
    <property type="evidence" value="ECO:0007669"/>
    <property type="project" value="TreeGrafter"/>
</dbReference>
<evidence type="ECO:0000259" key="3">
    <source>
        <dbReference type="Pfam" id="PF01182"/>
    </source>
</evidence>
<dbReference type="PANTHER" id="PTHR11280:SF5">
    <property type="entry name" value="GLUCOSAMINE-6-PHOSPHATE ISOMERASE"/>
    <property type="match status" value="1"/>
</dbReference>
<dbReference type="InterPro" id="IPR037171">
    <property type="entry name" value="NagB/RpiA_transferase-like"/>
</dbReference>
<evidence type="ECO:0000256" key="1">
    <source>
        <dbReference type="ARBA" id="ARBA00022801"/>
    </source>
</evidence>
<feature type="domain" description="Glucosamine/galactosamine-6-phosphate isomerase" evidence="3">
    <location>
        <begin position="11"/>
        <end position="223"/>
    </location>
</feature>
<dbReference type="GO" id="GO:0005737">
    <property type="term" value="C:cytoplasm"/>
    <property type="evidence" value="ECO:0007669"/>
    <property type="project" value="TreeGrafter"/>
</dbReference>
<organism evidence="4 5">
    <name type="scientific">Cohnella herbarum</name>
    <dbReference type="NCBI Taxonomy" id="2728023"/>
    <lineage>
        <taxon>Bacteria</taxon>
        <taxon>Bacillati</taxon>
        <taxon>Bacillota</taxon>
        <taxon>Bacilli</taxon>
        <taxon>Bacillales</taxon>
        <taxon>Paenibacillaceae</taxon>
        <taxon>Cohnella</taxon>
    </lineage>
</organism>
<dbReference type="RefSeq" id="WP_169283393.1">
    <property type="nucleotide sequence ID" value="NZ_CP051680.1"/>
</dbReference>
<dbReference type="AlphaFoldDB" id="A0A7Z2VPY7"/>
<keyword evidence="2" id="KW-0119">Carbohydrate metabolism</keyword>
<dbReference type="InterPro" id="IPR018321">
    <property type="entry name" value="Glucosamine6P_isomerase_CS"/>
</dbReference>
<name>A0A7Z2VPY7_9BACL</name>
<keyword evidence="1" id="KW-0378">Hydrolase</keyword>
<dbReference type="Gene3D" id="3.40.50.1360">
    <property type="match status" value="1"/>
</dbReference>
<keyword evidence="5" id="KW-1185">Reference proteome</keyword>
<proteinExistence type="predicted"/>
<dbReference type="GO" id="GO:0042802">
    <property type="term" value="F:identical protein binding"/>
    <property type="evidence" value="ECO:0007669"/>
    <property type="project" value="TreeGrafter"/>
</dbReference>
<gene>
    <name evidence="4" type="ORF">HH215_30875</name>
</gene>
<dbReference type="SUPFAM" id="SSF100950">
    <property type="entry name" value="NagB/RpiA/CoA transferase-like"/>
    <property type="match status" value="1"/>
</dbReference>
<evidence type="ECO:0000256" key="2">
    <source>
        <dbReference type="ARBA" id="ARBA00023277"/>
    </source>
</evidence>
<evidence type="ECO:0000313" key="4">
    <source>
        <dbReference type="EMBL" id="QJD87147.1"/>
    </source>
</evidence>
<dbReference type="EMBL" id="CP051680">
    <property type="protein sequence ID" value="QJD87147.1"/>
    <property type="molecule type" value="Genomic_DNA"/>
</dbReference>
<dbReference type="CDD" id="cd01399">
    <property type="entry name" value="GlcN6P_deaminase"/>
    <property type="match status" value="1"/>
</dbReference>
<dbReference type="PANTHER" id="PTHR11280">
    <property type="entry name" value="GLUCOSAMINE-6-PHOSPHATE ISOMERASE"/>
    <property type="match status" value="1"/>
</dbReference>
<dbReference type="GO" id="GO:0005975">
    <property type="term" value="P:carbohydrate metabolic process"/>
    <property type="evidence" value="ECO:0007669"/>
    <property type="project" value="InterPro"/>
</dbReference>